<name>A0A6L5YPI5_9FIRM</name>
<evidence type="ECO:0000313" key="4">
    <source>
        <dbReference type="EMBL" id="MST73899.1"/>
    </source>
</evidence>
<dbReference type="PIRSF" id="PIRSF033722">
    <property type="entry name" value="DnaD_CA_C3587_prd"/>
    <property type="match status" value="1"/>
</dbReference>
<dbReference type="NCBIfam" id="TIGR01446">
    <property type="entry name" value="DnaD_dom"/>
    <property type="match status" value="2"/>
</dbReference>
<dbReference type="Pfam" id="PF07261">
    <property type="entry name" value="DnaB_2"/>
    <property type="match status" value="2"/>
</dbReference>
<comment type="similarity">
    <text evidence="1">Belongs to the DnaB/DnaD family.</text>
</comment>
<evidence type="ECO:0000256" key="2">
    <source>
        <dbReference type="SAM" id="MobiDB-lite"/>
    </source>
</evidence>
<dbReference type="Gene3D" id="1.10.10.630">
    <property type="entry name" value="DnaD domain-like"/>
    <property type="match status" value="2"/>
</dbReference>
<proteinExistence type="inferred from homology"/>
<dbReference type="SUPFAM" id="SSF158499">
    <property type="entry name" value="DnaD domain-like"/>
    <property type="match status" value="2"/>
</dbReference>
<evidence type="ECO:0000256" key="1">
    <source>
        <dbReference type="ARBA" id="ARBA00093462"/>
    </source>
</evidence>
<dbReference type="InterPro" id="IPR034829">
    <property type="entry name" value="DnaD-like_sf"/>
</dbReference>
<keyword evidence="5" id="KW-1185">Reference proteome</keyword>
<dbReference type="InterPro" id="IPR053162">
    <property type="entry name" value="DnaD"/>
</dbReference>
<dbReference type="InterPro" id="IPR017019">
    <property type="entry name" value="DNA_replication_prd_bac"/>
</dbReference>
<dbReference type="Proteomes" id="UP000474024">
    <property type="component" value="Unassembled WGS sequence"/>
</dbReference>
<dbReference type="InterPro" id="IPR006343">
    <property type="entry name" value="DnaB/C_C"/>
</dbReference>
<evidence type="ECO:0000313" key="5">
    <source>
        <dbReference type="Proteomes" id="UP000474024"/>
    </source>
</evidence>
<feature type="region of interest" description="Disordered" evidence="2">
    <location>
        <begin position="110"/>
        <end position="132"/>
    </location>
</feature>
<organism evidence="4 5">
    <name type="scientific">Roseburia porci</name>
    <dbReference type="NCBI Taxonomy" id="2605790"/>
    <lineage>
        <taxon>Bacteria</taxon>
        <taxon>Bacillati</taxon>
        <taxon>Bacillota</taxon>
        <taxon>Clostridia</taxon>
        <taxon>Lachnospirales</taxon>
        <taxon>Lachnospiraceae</taxon>
        <taxon>Roseburia</taxon>
    </lineage>
</organism>
<dbReference type="EMBL" id="VUNI01000002">
    <property type="protein sequence ID" value="MST73899.1"/>
    <property type="molecule type" value="Genomic_DNA"/>
</dbReference>
<feature type="domain" description="DnaB/C C-terminal" evidence="3">
    <location>
        <begin position="158"/>
        <end position="229"/>
    </location>
</feature>
<comment type="caution">
    <text evidence="4">The sequence shown here is derived from an EMBL/GenBank/DDBJ whole genome shotgun (WGS) entry which is preliminary data.</text>
</comment>
<dbReference type="AlphaFoldDB" id="A0A6L5YPI5"/>
<dbReference type="PANTHER" id="PTHR37293">
    <property type="entry name" value="PHAGE REPLICATION PROTEIN-RELATED"/>
    <property type="match status" value="1"/>
</dbReference>
<gene>
    <name evidence="4" type="ORF">FYJ75_02465</name>
</gene>
<feature type="domain" description="DnaB/C C-terminal" evidence="3">
    <location>
        <begin position="249"/>
        <end position="311"/>
    </location>
</feature>
<sequence length="363" mass="41206">MAAIQLHSDCPDAMTSVSNYFIDHYMPEANGEFVKVYIYLLRCMASSSKTVSVSAIADLFEHTEKDVVRALKYWEKVGLLKLEYADDASILGIYFLTVRPETLDATAPIPTTTVQKEAAPKETSTVSQKSASKAPSKKEYTLDEIKAFQKDEDISELFFIVETYLKHPLNPTDINTILYWHESLHFSTELIVYLVEYCISKGHSSIRYMEKVALGWCSQNITTVEQAKANSAAHSQVYYGVMKALGISGRNLVESETVLITKWTREFGYDMELIQEACKRTITATHQPSFEYTDSILTSWHKNRVHTLKDVARLDSSYNRNKKAAAASNTSAPASKNKFNNFNQREYDYDQLEKMLLTTSVHE</sequence>
<protein>
    <submittedName>
        <fullName evidence="4">DnaD domain protein</fullName>
    </submittedName>
</protein>
<accession>A0A6L5YPI5</accession>
<dbReference type="RefSeq" id="WP_154428478.1">
    <property type="nucleotide sequence ID" value="NZ_VUNI01000002.1"/>
</dbReference>
<dbReference type="PANTHER" id="PTHR37293:SF5">
    <property type="entry name" value="DNA REPLICATION PROTEIN"/>
    <property type="match status" value="1"/>
</dbReference>
<reference evidence="4 5" key="1">
    <citation type="submission" date="2019-08" db="EMBL/GenBank/DDBJ databases">
        <title>In-depth cultivation of the pig gut microbiome towards novel bacterial diversity and tailored functional studies.</title>
        <authorList>
            <person name="Wylensek D."/>
            <person name="Hitch T.C.A."/>
            <person name="Clavel T."/>
        </authorList>
    </citation>
    <scope>NUCLEOTIDE SEQUENCE [LARGE SCALE GENOMIC DNA]</scope>
    <source>
        <strain evidence="4 5">MUC/MUC-530-WT-4D</strain>
    </source>
</reference>
<evidence type="ECO:0000259" key="3">
    <source>
        <dbReference type="Pfam" id="PF07261"/>
    </source>
</evidence>